<proteinExistence type="predicted"/>
<protein>
    <submittedName>
        <fullName evidence="2">Uncharacterized protein</fullName>
    </submittedName>
</protein>
<reference evidence="2 3" key="1">
    <citation type="submission" date="2019-03" db="EMBL/GenBank/DDBJ databases">
        <title>Single cell metagenomics reveals metabolic interactions within the superorganism composed of flagellate Streblomastix strix and complex community of Bacteroidetes bacteria on its surface.</title>
        <authorList>
            <person name="Treitli S.C."/>
            <person name="Kolisko M."/>
            <person name="Husnik F."/>
            <person name="Keeling P."/>
            <person name="Hampl V."/>
        </authorList>
    </citation>
    <scope>NUCLEOTIDE SEQUENCE [LARGE SCALE GENOMIC DNA]</scope>
    <source>
        <strain evidence="2">ST1C</strain>
    </source>
</reference>
<dbReference type="EMBL" id="SNRW01032592">
    <property type="protein sequence ID" value="KAA6356669.1"/>
    <property type="molecule type" value="Genomic_DNA"/>
</dbReference>
<dbReference type="AlphaFoldDB" id="A0A5J4TEW9"/>
<evidence type="ECO:0000313" key="2">
    <source>
        <dbReference type="EMBL" id="KAA6356669.1"/>
    </source>
</evidence>
<dbReference type="Proteomes" id="UP000324800">
    <property type="component" value="Unassembled WGS sequence"/>
</dbReference>
<sequence length="100" mass="11788">RGSNKITASAPYPRIYDSDDESMEQFGGYNRYFVKRQQVLNPYSQNTDQQTDFAQQVDATQEDILDEKEEAQEEQELEEDNAQTNRELQYIEGLNWDKNQ</sequence>
<organism evidence="2 3">
    <name type="scientific">Streblomastix strix</name>
    <dbReference type="NCBI Taxonomy" id="222440"/>
    <lineage>
        <taxon>Eukaryota</taxon>
        <taxon>Metamonada</taxon>
        <taxon>Preaxostyla</taxon>
        <taxon>Oxymonadida</taxon>
        <taxon>Streblomastigidae</taxon>
        <taxon>Streblomastix</taxon>
    </lineage>
</organism>
<evidence type="ECO:0000256" key="1">
    <source>
        <dbReference type="SAM" id="MobiDB-lite"/>
    </source>
</evidence>
<evidence type="ECO:0000313" key="3">
    <source>
        <dbReference type="Proteomes" id="UP000324800"/>
    </source>
</evidence>
<gene>
    <name evidence="2" type="ORF">EZS28_047804</name>
</gene>
<feature type="non-terminal residue" evidence="2">
    <location>
        <position position="1"/>
    </location>
</feature>
<feature type="region of interest" description="Disordered" evidence="1">
    <location>
        <begin position="69"/>
        <end position="100"/>
    </location>
</feature>
<comment type="caution">
    <text evidence="2">The sequence shown here is derived from an EMBL/GenBank/DDBJ whole genome shotgun (WGS) entry which is preliminary data.</text>
</comment>
<name>A0A5J4TEW9_9EUKA</name>
<feature type="compositionally biased region" description="Acidic residues" evidence="1">
    <location>
        <begin position="69"/>
        <end position="81"/>
    </location>
</feature>
<accession>A0A5J4TEW9</accession>